<protein>
    <recommendedName>
        <fullName evidence="3">TIR domain-containing protein</fullName>
    </recommendedName>
</protein>
<reference evidence="1 2" key="1">
    <citation type="submission" date="2020-04" db="EMBL/GenBank/DDBJ databases">
        <title>Description of novel Gluconacetobacter.</title>
        <authorList>
            <person name="Sombolestani A."/>
        </authorList>
    </citation>
    <scope>NUCLEOTIDE SEQUENCE [LARGE SCALE GENOMIC DNA]</scope>
    <source>
        <strain evidence="1 2">LMG 7603</strain>
    </source>
</reference>
<comment type="caution">
    <text evidence="1">The sequence shown here is derived from an EMBL/GenBank/DDBJ whole genome shotgun (WGS) entry which is preliminary data.</text>
</comment>
<name>A0A7W4NNE8_GLUDI</name>
<dbReference type="AlphaFoldDB" id="A0A7W4NNE8"/>
<proteinExistence type="predicted"/>
<evidence type="ECO:0008006" key="3">
    <source>
        <dbReference type="Google" id="ProtNLM"/>
    </source>
</evidence>
<dbReference type="Proteomes" id="UP000550787">
    <property type="component" value="Unassembled WGS sequence"/>
</dbReference>
<dbReference type="EMBL" id="JABEQG010000088">
    <property type="protein sequence ID" value="MBB2158428.1"/>
    <property type="molecule type" value="Genomic_DNA"/>
</dbReference>
<evidence type="ECO:0000313" key="2">
    <source>
        <dbReference type="Proteomes" id="UP000550787"/>
    </source>
</evidence>
<evidence type="ECO:0000313" key="1">
    <source>
        <dbReference type="EMBL" id="MBB2158428.1"/>
    </source>
</evidence>
<accession>A0A7W4NNE8</accession>
<sequence>MNSVIRTCFISAPSGVKLNVLREALASRGIEVLVPDVLGEGADISAEVNSLVARADLVIGVLTTERRSAWVLFELGLAWANKRRIMLIASPSKSDFIPSNLQRLLVIRSKVNNAEAIGFALDQLLAAPANEMREPSSKRPLPAGPAADAFLVAQRVRDAVQTRNGFALEKLVAETLQKSGVQVVMEPPNSDHGVDMAIWSDALEPVTGNPLLIEIKTRLPSRSEARIAATILSKHLSASGTPWGLLLYGESLESSAKISNSLPPNILAIDLVTLFEKMTRQAFEEVVKELRNQKVHGSYP</sequence>
<gene>
    <name evidence="1" type="ORF">HLH33_19400</name>
</gene>
<organism evidence="1 2">
    <name type="scientific">Gluconacetobacter diazotrophicus</name>
    <name type="common">Acetobacter diazotrophicus</name>
    <dbReference type="NCBI Taxonomy" id="33996"/>
    <lineage>
        <taxon>Bacteria</taxon>
        <taxon>Pseudomonadati</taxon>
        <taxon>Pseudomonadota</taxon>
        <taxon>Alphaproteobacteria</taxon>
        <taxon>Acetobacterales</taxon>
        <taxon>Acetobacteraceae</taxon>
        <taxon>Gluconacetobacter</taxon>
    </lineage>
</organism>
<dbReference type="RefSeq" id="WP_183116752.1">
    <property type="nucleotide sequence ID" value="NZ_JABEQG010000088.1"/>
</dbReference>